<dbReference type="Ensembl" id="ENSCCRT00020000402.1">
    <property type="protein sequence ID" value="ENSCCRP00020000290.1"/>
    <property type="gene ID" value="ENSCCRG00020000238.1"/>
</dbReference>
<evidence type="ECO:0000313" key="2">
    <source>
        <dbReference type="Ensembl" id="ENSCCRP00020000290.1"/>
    </source>
</evidence>
<feature type="domain" description="C-type lectin" evidence="1">
    <location>
        <begin position="17"/>
        <end position="117"/>
    </location>
</feature>
<accession>A0A8C2GW73</accession>
<dbReference type="InterPro" id="IPR016186">
    <property type="entry name" value="C-type_lectin-like/link_sf"/>
</dbReference>
<dbReference type="Gene3D" id="3.10.100.10">
    <property type="entry name" value="Mannose-Binding Protein A, subunit A"/>
    <property type="match status" value="1"/>
</dbReference>
<name>A0A8C2GW73_CYPCA</name>
<dbReference type="PANTHER" id="PTHR45784:SF3">
    <property type="entry name" value="C-TYPE LECTIN DOMAIN FAMILY 4 MEMBER K-LIKE-RELATED"/>
    <property type="match status" value="1"/>
</dbReference>
<dbReference type="AlphaFoldDB" id="A0A8C2GW73"/>
<dbReference type="SUPFAM" id="SSF56436">
    <property type="entry name" value="C-type lectin-like"/>
    <property type="match status" value="1"/>
</dbReference>
<dbReference type="InterPro" id="IPR016187">
    <property type="entry name" value="CTDL_fold"/>
</dbReference>
<organism evidence="2 3">
    <name type="scientific">Cyprinus carpio</name>
    <name type="common">Common carp</name>
    <dbReference type="NCBI Taxonomy" id="7962"/>
    <lineage>
        <taxon>Eukaryota</taxon>
        <taxon>Metazoa</taxon>
        <taxon>Chordata</taxon>
        <taxon>Craniata</taxon>
        <taxon>Vertebrata</taxon>
        <taxon>Euteleostomi</taxon>
        <taxon>Actinopterygii</taxon>
        <taxon>Neopterygii</taxon>
        <taxon>Teleostei</taxon>
        <taxon>Ostariophysi</taxon>
        <taxon>Cypriniformes</taxon>
        <taxon>Cyprinidae</taxon>
        <taxon>Cyprininae</taxon>
        <taxon>Cyprinus</taxon>
    </lineage>
</organism>
<dbReference type="Pfam" id="PF00059">
    <property type="entry name" value="Lectin_C"/>
    <property type="match status" value="1"/>
</dbReference>
<protein>
    <recommendedName>
        <fullName evidence="1">C-type lectin domain-containing protein</fullName>
    </recommendedName>
</protein>
<evidence type="ECO:0000259" key="1">
    <source>
        <dbReference type="PROSITE" id="PS50041"/>
    </source>
</evidence>
<dbReference type="PANTHER" id="PTHR45784">
    <property type="entry name" value="C-TYPE LECTIN DOMAIN FAMILY 20 MEMBER A-RELATED"/>
    <property type="match status" value="1"/>
</dbReference>
<evidence type="ECO:0000313" key="3">
    <source>
        <dbReference type="Proteomes" id="UP000694701"/>
    </source>
</evidence>
<dbReference type="Proteomes" id="UP000694701">
    <property type="component" value="Unplaced"/>
</dbReference>
<dbReference type="InterPro" id="IPR001304">
    <property type="entry name" value="C-type_lectin-like"/>
</dbReference>
<reference evidence="2" key="1">
    <citation type="submission" date="2025-08" db="UniProtKB">
        <authorList>
            <consortium name="Ensembl"/>
        </authorList>
    </citation>
    <scope>IDENTIFICATION</scope>
</reference>
<sequence length="170" mass="19587">YVSHDCFHSEVPFKGRYILVSKTWKDAQSYCRQYYTDLVIIQNQTEQNQLSVMKPYTSAWIGLFRNVWKWSDETNVSSSSFTRLPLQSGLQSPCGVSDPGGIISYQVCSNVLPFVCMQRKFHIRTLAANCSLRALEMNFLLYPIWSASVFKIYMLICHHASLISCHIQKV</sequence>
<proteinExistence type="predicted"/>
<dbReference type="SMART" id="SM00034">
    <property type="entry name" value="CLECT"/>
    <property type="match status" value="1"/>
</dbReference>
<dbReference type="PROSITE" id="PS50041">
    <property type="entry name" value="C_TYPE_LECTIN_2"/>
    <property type="match status" value="1"/>
</dbReference>